<name>A0A381P8X6_9ZZZZ</name>
<gene>
    <name evidence="1" type="ORF">METZ01_LOCUS15553</name>
</gene>
<evidence type="ECO:0008006" key="2">
    <source>
        <dbReference type="Google" id="ProtNLM"/>
    </source>
</evidence>
<accession>A0A381P8X6</accession>
<dbReference type="PANTHER" id="PTHR38075:SF1">
    <property type="entry name" value="DUF4139 DOMAIN-CONTAINING PROTEIN"/>
    <property type="match status" value="1"/>
</dbReference>
<protein>
    <recommendedName>
        <fullName evidence="2">DUF4139 domain-containing protein</fullName>
    </recommendedName>
</protein>
<organism evidence="1">
    <name type="scientific">marine metagenome</name>
    <dbReference type="NCBI Taxonomy" id="408172"/>
    <lineage>
        <taxon>unclassified sequences</taxon>
        <taxon>metagenomes</taxon>
        <taxon>ecological metagenomes</taxon>
    </lineage>
</organism>
<evidence type="ECO:0000313" key="1">
    <source>
        <dbReference type="EMBL" id="SUZ62699.1"/>
    </source>
</evidence>
<sequence>MLGQADQAIMTLYKDGFALVKQPVNWPNVPAGVSTIEYEQLPSRLFIDSPFLTLQDEIVVRWQRINSNIFSGEKFFSRKLGKYVEIKISGGKTYEGILLEYNNAKVTLQGKSEVLSIPRDKIELISTEDRIENPQFKPTLIWEINLEKPMQVQGELIYLSGGFDWNAVYRLVMNGKDNQANLVPEAIISNRSDVDFSDLTLQLVEGELHRAGQKKISSGGQQFSRAQSSRVASSSVSADQKSLGDYHIYALSEVLNFMGDDNITVQLYNPRVINYEKTYIFENKERSQREEPLVVELKIINSEKNGLGIPLPAGKVEMYLTSKGGSLEFSGEDYLVQTPKEGTVLLTAGRAFDITGKRTILNYDRQRNSEEASIQIQIKNIHDEDIQVRVVEHISGDWVIRDASSMYTKEDATTIYFPLNIDAEDNKIITYTYRKEWK</sequence>
<dbReference type="Gene3D" id="2.30.30.180">
    <property type="entry name" value="Ribosome maturation factor RimP, C-terminal domain"/>
    <property type="match status" value="1"/>
</dbReference>
<reference evidence="1" key="1">
    <citation type="submission" date="2018-05" db="EMBL/GenBank/DDBJ databases">
        <authorList>
            <person name="Lanie J.A."/>
            <person name="Ng W.-L."/>
            <person name="Kazmierczak K.M."/>
            <person name="Andrzejewski T.M."/>
            <person name="Davidsen T.M."/>
            <person name="Wayne K.J."/>
            <person name="Tettelin H."/>
            <person name="Glass J.I."/>
            <person name="Rusch D."/>
            <person name="Podicherti R."/>
            <person name="Tsui H.-C.T."/>
            <person name="Winkler M.E."/>
        </authorList>
    </citation>
    <scope>NUCLEOTIDE SEQUENCE</scope>
</reference>
<dbReference type="InterPro" id="IPR036847">
    <property type="entry name" value="RimP_C_sf"/>
</dbReference>
<dbReference type="PANTHER" id="PTHR38075">
    <property type="entry name" value="DUF4139 DOMAIN-CONTAINING PROTEIN"/>
    <property type="match status" value="1"/>
</dbReference>
<dbReference type="EMBL" id="UINC01000887">
    <property type="protein sequence ID" value="SUZ62699.1"/>
    <property type="molecule type" value="Genomic_DNA"/>
</dbReference>
<dbReference type="AlphaFoldDB" id="A0A381P8X6"/>
<proteinExistence type="predicted"/>
<dbReference type="SUPFAM" id="SSF74942">
    <property type="entry name" value="YhbC-like, C-terminal domain"/>
    <property type="match status" value="1"/>
</dbReference>